<accession>A0ABY6DFX9</accession>
<keyword evidence="2" id="KW-0472">Membrane</keyword>
<comment type="similarity">
    <text evidence="1">Belongs to the polysaccharide synthase family.</text>
</comment>
<dbReference type="InterPro" id="IPR036291">
    <property type="entry name" value="NAD(P)-bd_dom_sf"/>
</dbReference>
<dbReference type="InterPro" id="IPR003869">
    <property type="entry name" value="Polysac_CapD-like"/>
</dbReference>
<name>A0ABY6DFX9_9RHOB</name>
<dbReference type="Pfam" id="PF02719">
    <property type="entry name" value="Polysacc_synt_2"/>
    <property type="match status" value="1"/>
</dbReference>
<dbReference type="RefSeq" id="WP_263047531.1">
    <property type="nucleotide sequence ID" value="NZ_CP106738.1"/>
</dbReference>
<evidence type="ECO:0000256" key="2">
    <source>
        <dbReference type="SAM" id="Phobius"/>
    </source>
</evidence>
<dbReference type="SUPFAM" id="SSF51735">
    <property type="entry name" value="NAD(P)-binding Rossmann-fold domains"/>
    <property type="match status" value="2"/>
</dbReference>
<evidence type="ECO:0000313" key="5">
    <source>
        <dbReference type="Proteomes" id="UP001064087"/>
    </source>
</evidence>
<gene>
    <name evidence="4" type="ORF">N7U68_16665</name>
</gene>
<evidence type="ECO:0000313" key="4">
    <source>
        <dbReference type="EMBL" id="UXX82700.1"/>
    </source>
</evidence>
<evidence type="ECO:0000259" key="3">
    <source>
        <dbReference type="Pfam" id="PF02719"/>
    </source>
</evidence>
<feature type="transmembrane region" description="Helical" evidence="2">
    <location>
        <begin position="118"/>
        <end position="139"/>
    </location>
</feature>
<sequence length="652" mass="70802">MLDMNLNRLLQLNRTQKRAVQLGADLVIILVSFVLAMILRLEGVAFLADAGVWLAILATMPISLLAFTWLGFYRAVIRYIYMSENAAGTILAGAAISALSLLVISQILGLPIPRSVPVIYGILLFFLLGAMRMIMRGLFLRPVVRRRAPVLIYGAGSAGRQLLRSLEQGREYRVAAFIDDASELQGTDICGVRVYHPDDVAGLVERKQPEIILLAVPSASRTQRKGIVERLERLAVRVQTIPGMADIVTGRAKVNELREVAIEELLGRDPVPAMPALMAGNIRGKVVMVTGAGGSIGSELCRQVIRQTPSMLLLWELSELALYTLDLELRDIVKNEGLDVPIIPLIGSVQNPRRVSAALKRYGVQTIYHAAAYKHVPLVEHNVVEGLRNNVFGTKTVADAAIDAGVEAFILVSTDKAVRPTNIMGASKRLAELVCQAAAERQSDTIFTMVRFGNVLGSSGSVIPRFRKQIAEGGPVTVTHPEITRYFMTIPEAAQLVIQAGAMGEGGDVFVLDMGCPIRIVDLAERIVRLSGLTSYRLPEGQMCGGDASGDIAIAFSGLRPGEKLYEELLIGEQAGETRHSRIMTAKEAKLAPEALDTLLDQLLVACQKQDVVTLRKLITEAPTGYKPDAQIVDLLWSEVLEAGTPVLRAGE</sequence>
<feature type="transmembrane region" description="Helical" evidence="2">
    <location>
        <begin position="51"/>
        <end position="73"/>
    </location>
</feature>
<keyword evidence="2" id="KW-1133">Transmembrane helix</keyword>
<feature type="domain" description="Polysaccharide biosynthesis protein CapD-like" evidence="3">
    <location>
        <begin position="287"/>
        <end position="587"/>
    </location>
</feature>
<organism evidence="4 5">
    <name type="scientific">Roseovarius pelagicus</name>
    <dbReference type="NCBI Taxonomy" id="2980108"/>
    <lineage>
        <taxon>Bacteria</taxon>
        <taxon>Pseudomonadati</taxon>
        <taxon>Pseudomonadota</taxon>
        <taxon>Alphaproteobacteria</taxon>
        <taxon>Rhodobacterales</taxon>
        <taxon>Roseobacteraceae</taxon>
        <taxon>Roseovarius</taxon>
    </lineage>
</organism>
<dbReference type="CDD" id="cd05237">
    <property type="entry name" value="UDP_invert_4-6DH_SDR_e"/>
    <property type="match status" value="1"/>
</dbReference>
<dbReference type="Proteomes" id="UP001064087">
    <property type="component" value="Chromosome"/>
</dbReference>
<dbReference type="PANTHER" id="PTHR43318:SF1">
    <property type="entry name" value="POLYSACCHARIDE BIOSYNTHESIS PROTEIN EPSC-RELATED"/>
    <property type="match status" value="1"/>
</dbReference>
<evidence type="ECO:0000256" key="1">
    <source>
        <dbReference type="ARBA" id="ARBA00007430"/>
    </source>
</evidence>
<reference evidence="4" key="1">
    <citation type="submission" date="2022-10" db="EMBL/GenBank/DDBJ databases">
        <title>Roseovarius pelagicus sp. nov., isolated from Arctic seawater.</title>
        <authorList>
            <person name="Hong Y.W."/>
            <person name="Hwang C.Y."/>
        </authorList>
    </citation>
    <scope>NUCLEOTIDE SEQUENCE</scope>
    <source>
        <strain evidence="4">HL-MP18</strain>
    </source>
</reference>
<feature type="transmembrane region" description="Helical" evidence="2">
    <location>
        <begin position="20"/>
        <end position="39"/>
    </location>
</feature>
<dbReference type="EMBL" id="CP106738">
    <property type="protein sequence ID" value="UXX82700.1"/>
    <property type="molecule type" value="Genomic_DNA"/>
</dbReference>
<keyword evidence="2" id="KW-0812">Transmembrane</keyword>
<feature type="transmembrane region" description="Helical" evidence="2">
    <location>
        <begin position="85"/>
        <end position="112"/>
    </location>
</feature>
<dbReference type="InterPro" id="IPR051203">
    <property type="entry name" value="Polysaccharide_Synthase-Rel"/>
</dbReference>
<proteinExistence type="inferred from homology"/>
<protein>
    <submittedName>
        <fullName evidence="4">Polysaccharide biosynthesis protein</fullName>
    </submittedName>
</protein>
<dbReference type="Pfam" id="PF13727">
    <property type="entry name" value="CoA_binding_3"/>
    <property type="match status" value="1"/>
</dbReference>
<keyword evidence="5" id="KW-1185">Reference proteome</keyword>
<dbReference type="Gene3D" id="3.40.50.720">
    <property type="entry name" value="NAD(P)-binding Rossmann-like Domain"/>
    <property type="match status" value="2"/>
</dbReference>
<dbReference type="PANTHER" id="PTHR43318">
    <property type="entry name" value="UDP-N-ACETYLGLUCOSAMINE 4,6-DEHYDRATASE"/>
    <property type="match status" value="1"/>
</dbReference>